<evidence type="ECO:0000256" key="7">
    <source>
        <dbReference type="SAM" id="MobiDB-lite"/>
    </source>
</evidence>
<keyword evidence="11" id="KW-1185">Reference proteome</keyword>
<keyword evidence="5 8" id="KW-1133">Transmembrane helix</keyword>
<feature type="transmembrane region" description="Helical" evidence="8">
    <location>
        <begin position="264"/>
        <end position="284"/>
    </location>
</feature>
<comment type="subcellular location">
    <subcellularLocation>
        <location evidence="1">Membrane</location>
    </subcellularLocation>
</comment>
<keyword evidence="2" id="KW-0813">Transport</keyword>
<evidence type="ECO:0000259" key="9">
    <source>
        <dbReference type="Pfam" id="PF01490"/>
    </source>
</evidence>
<dbReference type="Pfam" id="PF01490">
    <property type="entry name" value="Aa_trans"/>
    <property type="match status" value="1"/>
</dbReference>
<protein>
    <recommendedName>
        <fullName evidence="9">Amino acid transporter transmembrane domain-containing protein</fullName>
    </recommendedName>
</protein>
<evidence type="ECO:0000256" key="4">
    <source>
        <dbReference type="ARBA" id="ARBA00022970"/>
    </source>
</evidence>
<dbReference type="GO" id="GO:0006865">
    <property type="term" value="P:amino acid transport"/>
    <property type="evidence" value="ECO:0007669"/>
    <property type="project" value="UniProtKB-KW"/>
</dbReference>
<feature type="transmembrane region" description="Helical" evidence="8">
    <location>
        <begin position="415"/>
        <end position="436"/>
    </location>
</feature>
<gene>
    <name evidence="10" type="ORF">QBZ16_002049</name>
</gene>
<feature type="region of interest" description="Disordered" evidence="7">
    <location>
        <begin position="1"/>
        <end position="23"/>
    </location>
</feature>
<keyword evidence="6 8" id="KW-0472">Membrane</keyword>
<dbReference type="PANTHER" id="PTHR48017">
    <property type="entry name" value="OS05G0424000 PROTEIN-RELATED"/>
    <property type="match status" value="1"/>
</dbReference>
<keyword evidence="4" id="KW-0029">Amino-acid transport</keyword>
<feature type="transmembrane region" description="Helical" evidence="8">
    <location>
        <begin position="224"/>
        <end position="244"/>
    </location>
</feature>
<dbReference type="InterPro" id="IPR013057">
    <property type="entry name" value="AA_transpt_TM"/>
</dbReference>
<dbReference type="Proteomes" id="UP001255856">
    <property type="component" value="Unassembled WGS sequence"/>
</dbReference>
<feature type="transmembrane region" description="Helical" evidence="8">
    <location>
        <begin position="184"/>
        <end position="204"/>
    </location>
</feature>
<dbReference type="EMBL" id="JASFZW010000002">
    <property type="protein sequence ID" value="KAK2079654.1"/>
    <property type="molecule type" value="Genomic_DNA"/>
</dbReference>
<feature type="transmembrane region" description="Helical" evidence="8">
    <location>
        <begin position="381"/>
        <end position="403"/>
    </location>
</feature>
<sequence length="446" mass="48074">MGELSQDVAAPATPSELEKASVGKVSTGAANEVERSGTLFTSCMHIPCSELACWRCPGRLPGWAGPPAPFLIAIFYCSTLICSRLLSATVEVNGVRHPTYRAVVLHVLGKRWSRVLFAFQFSLLVLAAISYTIAAGESGRAVLEVTGVWEPGHAAWPVIVVFGGVQLVLSQMPNLESAWISSTVGALMSFCYSVIALGMCISHAGNKHGTVGGISNVSTHDKIFGIFNALGDVAFAYNFAPLLVEIQDTIRTPPSSDKVMKKALTISMSMAFFFYLTIAITGYLAFGNNVTGSILSQPGIGPTWVIVLANVMVFVHMFSAVQVFTQPLFTAVEGKAARTWPDSPLLNRYWLATRIVWRSLYMAFTVFISALIPFFSQIVGLVGAVIYWPTAIFFPILLWLAVFPPKISIRATLQVLNVSMLAVALVSIVGSVQSIVSNASTYGVFQ</sequence>
<feature type="transmembrane region" description="Helical" evidence="8">
    <location>
        <begin position="304"/>
        <end position="325"/>
    </location>
</feature>
<proteinExistence type="predicted"/>
<evidence type="ECO:0000256" key="2">
    <source>
        <dbReference type="ARBA" id="ARBA00022448"/>
    </source>
</evidence>
<evidence type="ECO:0000256" key="8">
    <source>
        <dbReference type="SAM" id="Phobius"/>
    </source>
</evidence>
<evidence type="ECO:0000256" key="5">
    <source>
        <dbReference type="ARBA" id="ARBA00022989"/>
    </source>
</evidence>
<comment type="caution">
    <text evidence="10">The sequence shown here is derived from an EMBL/GenBank/DDBJ whole genome shotgun (WGS) entry which is preliminary data.</text>
</comment>
<feature type="transmembrane region" description="Helical" evidence="8">
    <location>
        <begin position="68"/>
        <end position="86"/>
    </location>
</feature>
<feature type="transmembrane region" description="Helical" evidence="8">
    <location>
        <begin position="115"/>
        <end position="134"/>
    </location>
</feature>
<evidence type="ECO:0000313" key="10">
    <source>
        <dbReference type="EMBL" id="KAK2079654.1"/>
    </source>
</evidence>
<feature type="transmembrane region" description="Helical" evidence="8">
    <location>
        <begin position="154"/>
        <end position="172"/>
    </location>
</feature>
<name>A0AAD9IJE9_PROWI</name>
<accession>A0AAD9IJE9</accession>
<reference evidence="10" key="1">
    <citation type="submission" date="2021-01" db="EMBL/GenBank/DDBJ databases">
        <authorList>
            <person name="Eckstrom K.M.E."/>
        </authorList>
    </citation>
    <scope>NUCLEOTIDE SEQUENCE</scope>
    <source>
        <strain evidence="10">UVCC 0001</strain>
    </source>
</reference>
<feature type="domain" description="Amino acid transporter transmembrane" evidence="9">
    <location>
        <begin position="69"/>
        <end position="434"/>
    </location>
</feature>
<evidence type="ECO:0000256" key="1">
    <source>
        <dbReference type="ARBA" id="ARBA00004370"/>
    </source>
</evidence>
<dbReference type="GO" id="GO:0016020">
    <property type="term" value="C:membrane"/>
    <property type="evidence" value="ECO:0007669"/>
    <property type="project" value="UniProtKB-SubCell"/>
</dbReference>
<evidence type="ECO:0000313" key="11">
    <source>
        <dbReference type="Proteomes" id="UP001255856"/>
    </source>
</evidence>
<evidence type="ECO:0000256" key="6">
    <source>
        <dbReference type="ARBA" id="ARBA00023136"/>
    </source>
</evidence>
<dbReference type="AlphaFoldDB" id="A0AAD9IJE9"/>
<feature type="transmembrane region" description="Helical" evidence="8">
    <location>
        <begin position="355"/>
        <end position="375"/>
    </location>
</feature>
<keyword evidence="3 8" id="KW-0812">Transmembrane</keyword>
<evidence type="ECO:0000256" key="3">
    <source>
        <dbReference type="ARBA" id="ARBA00022692"/>
    </source>
</evidence>
<organism evidence="10 11">
    <name type="scientific">Prototheca wickerhamii</name>
    <dbReference type="NCBI Taxonomy" id="3111"/>
    <lineage>
        <taxon>Eukaryota</taxon>
        <taxon>Viridiplantae</taxon>
        <taxon>Chlorophyta</taxon>
        <taxon>core chlorophytes</taxon>
        <taxon>Trebouxiophyceae</taxon>
        <taxon>Chlorellales</taxon>
        <taxon>Chlorellaceae</taxon>
        <taxon>Prototheca</taxon>
    </lineage>
</organism>